<evidence type="ECO:0000313" key="4">
    <source>
        <dbReference type="EMBL" id="RAL37056.1"/>
    </source>
</evidence>
<feature type="region of interest" description="Disordered" evidence="2">
    <location>
        <begin position="100"/>
        <end position="132"/>
    </location>
</feature>
<dbReference type="GO" id="GO:0005634">
    <property type="term" value="C:nucleus"/>
    <property type="evidence" value="ECO:0007669"/>
    <property type="project" value="UniProtKB-ARBA"/>
</dbReference>
<dbReference type="AlphaFoldDB" id="A0A328CVS3"/>
<feature type="compositionally biased region" description="Pro residues" evidence="2">
    <location>
        <begin position="1"/>
        <end position="11"/>
    </location>
</feature>
<evidence type="ECO:0000259" key="3">
    <source>
        <dbReference type="SMART" id="SM00338"/>
    </source>
</evidence>
<evidence type="ECO:0000313" key="5">
    <source>
        <dbReference type="Proteomes" id="UP000249390"/>
    </source>
</evidence>
<evidence type="ECO:0000256" key="1">
    <source>
        <dbReference type="SAM" id="Coils"/>
    </source>
</evidence>
<name>A0A328CVS3_9ASTE</name>
<comment type="caution">
    <text evidence="4">The sequence shown here is derived from an EMBL/GenBank/DDBJ whole genome shotgun (WGS) entry which is preliminary data.</text>
</comment>
<accession>A0A328CVS3</accession>
<dbReference type="InterPro" id="IPR044759">
    <property type="entry name" value="bZIP_RF2"/>
</dbReference>
<dbReference type="Gene3D" id="1.20.5.170">
    <property type="match status" value="1"/>
</dbReference>
<sequence>MSRQAPLPPRCPHQKKATMSPNLGPISHTLLQQNQFHPKHHRSASQSLIIDEQPAWLDELLSDSESNACGGVLHRRSASDSFTLLNEVFSLPSLNILDESEESSPAGCDESDEGSKSACVYGPNSPRGKGEVTFPDKAIVSALSDYVSQNALQCSDWSLPLSETAQGDSAGDASGCNGENVVEAKPVKRHPGQRSRVRKLQYIAELERTVDTLQGVRSELAAKVASLLQQHSALSFENNELKQKITRLQQEKLIVDAEYHSLRKELERPKPRDKLRSSTGSMGTWQMLDFGRLNLN</sequence>
<dbReference type="InterPro" id="IPR044797">
    <property type="entry name" value="At4g06598-like"/>
</dbReference>
<feature type="coiled-coil region" evidence="1">
    <location>
        <begin position="203"/>
        <end position="258"/>
    </location>
</feature>
<dbReference type="EMBL" id="NQVE01000217">
    <property type="protein sequence ID" value="RAL37056.1"/>
    <property type="molecule type" value="Genomic_DNA"/>
</dbReference>
<dbReference type="Proteomes" id="UP000249390">
    <property type="component" value="Unassembled WGS sequence"/>
</dbReference>
<dbReference type="GO" id="GO:0003700">
    <property type="term" value="F:DNA-binding transcription factor activity"/>
    <property type="evidence" value="ECO:0007669"/>
    <property type="project" value="InterPro"/>
</dbReference>
<dbReference type="CDD" id="cd14703">
    <property type="entry name" value="bZIP_plant_RF2"/>
    <property type="match status" value="1"/>
</dbReference>
<proteinExistence type="predicted"/>
<feature type="region of interest" description="Disordered" evidence="2">
    <location>
        <begin position="1"/>
        <end position="26"/>
    </location>
</feature>
<protein>
    <recommendedName>
        <fullName evidence="3">BZIP domain-containing protein</fullName>
    </recommendedName>
</protein>
<dbReference type="InterPro" id="IPR004827">
    <property type="entry name" value="bZIP"/>
</dbReference>
<reference evidence="4 5" key="1">
    <citation type="submission" date="2018-06" db="EMBL/GenBank/DDBJ databases">
        <title>The Genome of Cuscuta australis (Dodder) Provides Insight into the Evolution of Plant Parasitism.</title>
        <authorList>
            <person name="Liu H."/>
        </authorList>
    </citation>
    <scope>NUCLEOTIDE SEQUENCE [LARGE SCALE GENOMIC DNA]</scope>
    <source>
        <strain evidence="5">cv. Yunnan</strain>
        <tissue evidence="4">Vines</tissue>
    </source>
</reference>
<feature type="domain" description="BZIP" evidence="3">
    <location>
        <begin position="184"/>
        <end position="240"/>
    </location>
</feature>
<keyword evidence="5" id="KW-1185">Reference proteome</keyword>
<keyword evidence="1" id="KW-0175">Coiled coil</keyword>
<organism evidence="4 5">
    <name type="scientific">Cuscuta australis</name>
    <dbReference type="NCBI Taxonomy" id="267555"/>
    <lineage>
        <taxon>Eukaryota</taxon>
        <taxon>Viridiplantae</taxon>
        <taxon>Streptophyta</taxon>
        <taxon>Embryophyta</taxon>
        <taxon>Tracheophyta</taxon>
        <taxon>Spermatophyta</taxon>
        <taxon>Magnoliopsida</taxon>
        <taxon>eudicotyledons</taxon>
        <taxon>Gunneridae</taxon>
        <taxon>Pentapetalae</taxon>
        <taxon>asterids</taxon>
        <taxon>lamiids</taxon>
        <taxon>Solanales</taxon>
        <taxon>Convolvulaceae</taxon>
        <taxon>Cuscuteae</taxon>
        <taxon>Cuscuta</taxon>
        <taxon>Cuscuta subgen. Grammica</taxon>
        <taxon>Cuscuta sect. Cleistogrammica</taxon>
    </lineage>
</organism>
<dbReference type="PANTHER" id="PTHR46835">
    <property type="entry name" value="BASIC-LEUCINE ZIPPER (BZIP) TRANSCRIPTION FACTOR FAMILY PROTEIN-RELATED"/>
    <property type="match status" value="1"/>
</dbReference>
<dbReference type="SMART" id="SM00338">
    <property type="entry name" value="BRLZ"/>
    <property type="match status" value="1"/>
</dbReference>
<evidence type="ECO:0000256" key="2">
    <source>
        <dbReference type="SAM" id="MobiDB-lite"/>
    </source>
</evidence>
<gene>
    <name evidence="4" type="ORF">DM860_003978</name>
</gene>
<dbReference type="PANTHER" id="PTHR46835:SF4">
    <property type="entry name" value="B-ZIP PROTEIN"/>
    <property type="match status" value="1"/>
</dbReference>